<dbReference type="EMBL" id="APPO01000009">
    <property type="protein sequence ID" value="ENV37807.1"/>
    <property type="molecule type" value="Genomic_DNA"/>
</dbReference>
<proteinExistence type="predicted"/>
<dbReference type="GeneID" id="58194218"/>
<dbReference type="Pfam" id="PF13021">
    <property type="entry name" value="DUF3885"/>
    <property type="match status" value="1"/>
</dbReference>
<feature type="domain" description="DUF3885" evidence="1">
    <location>
        <begin position="19"/>
        <end position="193"/>
    </location>
</feature>
<gene>
    <name evidence="2" type="ORF">F959_01327</name>
</gene>
<dbReference type="RefSeq" id="WP_004878495.1">
    <property type="nucleotide sequence ID" value="NZ_AKIQ01000052.1"/>
</dbReference>
<sequence length="197" mass="23393">MSNSFQSQWDQFYPNKLPISHYLVQYFQQSWFRIHSLPESKRYADTPAEYELLLNRHNDIITDCLGNDASIFIVSGHYFTFGRNIKAYDPAFILPYKFHLEQKINLTQANPEYYDGENEDHYFRPCSVKVTWQANEHNDLLKKIADDEVRAFMISFEQNIIVAPYDGGIDFIIFDDKKRQALRDKYKDWLSPREDGL</sequence>
<reference evidence="2 3" key="1">
    <citation type="submission" date="2013-02" db="EMBL/GenBank/DDBJ databases">
        <title>The Genome Sequence of Acinetobacter venetianus CIP 110063.</title>
        <authorList>
            <consortium name="The Broad Institute Genome Sequencing Platform"/>
            <consortium name="The Broad Institute Genome Sequencing Center for Infectious Disease"/>
            <person name="Cerqueira G."/>
            <person name="Feldgarden M."/>
            <person name="Courvalin P."/>
            <person name="Perichon B."/>
            <person name="Grillot-Courvalin C."/>
            <person name="Clermont D."/>
            <person name="Rocha E."/>
            <person name="Yoon E.-J."/>
            <person name="Nemec A."/>
            <person name="Walker B."/>
            <person name="Young S.K."/>
            <person name="Zeng Q."/>
            <person name="Gargeya S."/>
            <person name="Fitzgerald M."/>
            <person name="Haas B."/>
            <person name="Abouelleil A."/>
            <person name="Alvarado L."/>
            <person name="Arachchi H.M."/>
            <person name="Berlin A.M."/>
            <person name="Chapman S.B."/>
            <person name="Dewar J."/>
            <person name="Goldberg J."/>
            <person name="Griggs A."/>
            <person name="Gujja S."/>
            <person name="Hansen M."/>
            <person name="Howarth C."/>
            <person name="Imamovic A."/>
            <person name="Larimer J."/>
            <person name="McCowan C."/>
            <person name="Murphy C."/>
            <person name="Neiman D."/>
            <person name="Pearson M."/>
            <person name="Priest M."/>
            <person name="Roberts A."/>
            <person name="Saif S."/>
            <person name="Shea T."/>
            <person name="Sisk P."/>
            <person name="Sykes S."/>
            <person name="Wortman J."/>
            <person name="Nusbaum C."/>
            <person name="Birren B."/>
        </authorList>
    </citation>
    <scope>NUCLEOTIDE SEQUENCE [LARGE SCALE GENOMIC DNA]</scope>
    <source>
        <strain evidence="3">ATCC 31012 / DSM 23050 / BCRC 14357 / CCUG 45561 / CIP 110063 / KCTC 2702 / LMG 19082 / RAG-1</strain>
    </source>
</reference>
<name>N8YLT3_ACIVR</name>
<dbReference type="InterPro" id="IPR024976">
    <property type="entry name" value="DUF3885"/>
</dbReference>
<evidence type="ECO:0000313" key="3">
    <source>
        <dbReference type="Proteomes" id="UP000018445"/>
    </source>
</evidence>
<dbReference type="eggNOG" id="ENOG502ZBHH">
    <property type="taxonomic scope" value="Bacteria"/>
</dbReference>
<protein>
    <recommendedName>
        <fullName evidence="1">DUF3885 domain-containing protein</fullName>
    </recommendedName>
</protein>
<organism evidence="2 3">
    <name type="scientific">Acinetobacter venetianus (strain ATCC 31012 / DSM 23050 / BCRC 14357 / CCUG 45561 / CIP 110063 / KCTC 2702 / LMG 19082 / RAG-1)</name>
    <dbReference type="NCBI Taxonomy" id="1191460"/>
    <lineage>
        <taxon>Bacteria</taxon>
        <taxon>Pseudomonadati</taxon>
        <taxon>Pseudomonadota</taxon>
        <taxon>Gammaproteobacteria</taxon>
        <taxon>Moraxellales</taxon>
        <taxon>Moraxellaceae</taxon>
        <taxon>Acinetobacter</taxon>
    </lineage>
</organism>
<accession>N8YLT3</accession>
<dbReference type="OrthoDB" id="8783685at2"/>
<comment type="caution">
    <text evidence="2">The sequence shown here is derived from an EMBL/GenBank/DDBJ whole genome shotgun (WGS) entry which is preliminary data.</text>
</comment>
<dbReference type="Proteomes" id="UP000018445">
    <property type="component" value="Unassembled WGS sequence"/>
</dbReference>
<evidence type="ECO:0000259" key="1">
    <source>
        <dbReference type="Pfam" id="PF13021"/>
    </source>
</evidence>
<dbReference type="PATRIC" id="fig|1191460.12.peg.1311"/>
<evidence type="ECO:0000313" key="2">
    <source>
        <dbReference type="EMBL" id="ENV37807.1"/>
    </source>
</evidence>
<dbReference type="HOGENOM" id="CLU_105016_0_0_6"/>
<dbReference type="AlphaFoldDB" id="N8YLT3"/>
<keyword evidence="3" id="KW-1185">Reference proteome</keyword>